<dbReference type="InParanoid" id="C1E5G5"/>
<dbReference type="Proteomes" id="UP000002009">
    <property type="component" value="Chromosome 5"/>
</dbReference>
<dbReference type="AlphaFoldDB" id="C1E5G5"/>
<dbReference type="EMBL" id="CP001326">
    <property type="protein sequence ID" value="ACO63255.1"/>
    <property type="molecule type" value="Genomic_DNA"/>
</dbReference>
<dbReference type="PANTHER" id="PTHR10983">
    <property type="entry name" value="1-ACYLGLYCEROL-3-PHOSPHATE ACYLTRANSFERASE-RELATED"/>
    <property type="match status" value="1"/>
</dbReference>
<keyword evidence="1" id="KW-1133">Transmembrane helix</keyword>
<accession>C1E5G5</accession>
<evidence type="ECO:0000259" key="2">
    <source>
        <dbReference type="SMART" id="SM00563"/>
    </source>
</evidence>
<dbReference type="eggNOG" id="KOG1505">
    <property type="taxonomic scope" value="Eukaryota"/>
</dbReference>
<proteinExistence type="predicted"/>
<dbReference type="KEGG" id="mis:MICPUN_58307"/>
<feature type="transmembrane region" description="Helical" evidence="1">
    <location>
        <begin position="12"/>
        <end position="35"/>
    </location>
</feature>
<evidence type="ECO:0000313" key="3">
    <source>
        <dbReference type="EMBL" id="ACO63255.1"/>
    </source>
</evidence>
<dbReference type="SUPFAM" id="SSF69593">
    <property type="entry name" value="Glycerol-3-phosphate (1)-acyltransferase"/>
    <property type="match status" value="1"/>
</dbReference>
<reference evidence="3 4" key="1">
    <citation type="journal article" date="2009" name="Science">
        <title>Green evolution and dynamic adaptations revealed by genomes of the marine picoeukaryotes Micromonas.</title>
        <authorList>
            <person name="Worden A.Z."/>
            <person name="Lee J.H."/>
            <person name="Mock T."/>
            <person name="Rouze P."/>
            <person name="Simmons M.P."/>
            <person name="Aerts A.L."/>
            <person name="Allen A.E."/>
            <person name="Cuvelier M.L."/>
            <person name="Derelle E."/>
            <person name="Everett M.V."/>
            <person name="Foulon E."/>
            <person name="Grimwood J."/>
            <person name="Gundlach H."/>
            <person name="Henrissat B."/>
            <person name="Napoli C."/>
            <person name="McDonald S.M."/>
            <person name="Parker M.S."/>
            <person name="Rombauts S."/>
            <person name="Salamov A."/>
            <person name="Von Dassow P."/>
            <person name="Badger J.H."/>
            <person name="Coutinho P.M."/>
            <person name="Demir E."/>
            <person name="Dubchak I."/>
            <person name="Gentemann C."/>
            <person name="Eikrem W."/>
            <person name="Gready J.E."/>
            <person name="John U."/>
            <person name="Lanier W."/>
            <person name="Lindquist E.A."/>
            <person name="Lucas S."/>
            <person name="Mayer K.F."/>
            <person name="Moreau H."/>
            <person name="Not F."/>
            <person name="Otillar R."/>
            <person name="Panaud O."/>
            <person name="Pangilinan J."/>
            <person name="Paulsen I."/>
            <person name="Piegu B."/>
            <person name="Poliakov A."/>
            <person name="Robbens S."/>
            <person name="Schmutz J."/>
            <person name="Toulza E."/>
            <person name="Wyss T."/>
            <person name="Zelensky A."/>
            <person name="Zhou K."/>
            <person name="Armbrust E.V."/>
            <person name="Bhattacharya D."/>
            <person name="Goodenough U.W."/>
            <person name="Van de Peer Y."/>
            <person name="Grigoriev I.V."/>
        </authorList>
    </citation>
    <scope>NUCLEOTIDE SEQUENCE [LARGE SCALE GENOMIC DNA]</scope>
    <source>
        <strain evidence="4">RCC299 / NOUM17</strain>
    </source>
</reference>
<sequence>MTPYQWFNVVSSLGYVLFTATTSTVTMLVPAIILLRPVSANLYARCTSWIFACWWTSCLFITERLNGVKVRVTGDALPLNAPLLIMSNHKCNLDWMFLWSSAIRTGSMFHVGVFKAVAKSEIRVIPIFGWGCKLNGFAYVRRRWSSDASHLTSWIQSQIRRRLNANWTLIFPEGTRYTDRNKERSDLSCAKDGLEPMAGEILRPRTKGLALLLRESAKGGGYYRKIVDMTIQYTDADGKPLKGAALGTRCFGQLAKGQLPVATCHVHFDVFSHKDVPAGEDEDEVEAWVWKRWRKKANMLEACASAGQFEGVREWSTSGTAVPLKTQTALRCFFVLQGLVCVGVACSSTAFLAYVACAAVGAAVIAQTDPAWW</sequence>
<name>C1E5G5_MICCC</name>
<dbReference type="OrthoDB" id="189226at2759"/>
<gene>
    <name evidence="3" type="ORF">MICPUN_58307</name>
</gene>
<keyword evidence="1" id="KW-0472">Membrane</keyword>
<dbReference type="SMART" id="SM00563">
    <property type="entry name" value="PlsC"/>
    <property type="match status" value="1"/>
</dbReference>
<dbReference type="GO" id="GO:0012505">
    <property type="term" value="C:endomembrane system"/>
    <property type="evidence" value="ECO:0007669"/>
    <property type="project" value="TreeGrafter"/>
</dbReference>
<evidence type="ECO:0000256" key="1">
    <source>
        <dbReference type="SAM" id="Phobius"/>
    </source>
</evidence>
<dbReference type="GeneID" id="8243653"/>
<evidence type="ECO:0000313" key="4">
    <source>
        <dbReference type="Proteomes" id="UP000002009"/>
    </source>
</evidence>
<dbReference type="GO" id="GO:0016746">
    <property type="term" value="F:acyltransferase activity"/>
    <property type="evidence" value="ECO:0007669"/>
    <property type="project" value="InterPro"/>
</dbReference>
<protein>
    <recommendedName>
        <fullName evidence="2">Phospholipid/glycerol acyltransferase domain-containing protein</fullName>
    </recommendedName>
</protein>
<keyword evidence="4" id="KW-1185">Reference proteome</keyword>
<dbReference type="OMA" id="VANHVAW"/>
<dbReference type="CDD" id="cd07990">
    <property type="entry name" value="LPLAT_LCLAT1-like"/>
    <property type="match status" value="1"/>
</dbReference>
<feature type="domain" description="Phospholipid/glycerol acyltransferase" evidence="2">
    <location>
        <begin position="83"/>
        <end position="234"/>
    </location>
</feature>
<dbReference type="RefSeq" id="XP_002501997.1">
    <property type="nucleotide sequence ID" value="XM_002501951.1"/>
</dbReference>
<dbReference type="Pfam" id="PF01553">
    <property type="entry name" value="Acyltransferase"/>
    <property type="match status" value="1"/>
</dbReference>
<keyword evidence="1" id="KW-0812">Transmembrane</keyword>
<organism evidence="3 4">
    <name type="scientific">Micromonas commoda (strain RCC299 / NOUM17 / CCMP2709)</name>
    <name type="common">Picoplanktonic green alga</name>
    <dbReference type="NCBI Taxonomy" id="296587"/>
    <lineage>
        <taxon>Eukaryota</taxon>
        <taxon>Viridiplantae</taxon>
        <taxon>Chlorophyta</taxon>
        <taxon>Mamiellophyceae</taxon>
        <taxon>Mamiellales</taxon>
        <taxon>Mamiellaceae</taxon>
        <taxon>Micromonas</taxon>
    </lineage>
</organism>
<dbReference type="STRING" id="296587.C1E5G5"/>
<feature type="transmembrane region" description="Helical" evidence="1">
    <location>
        <begin position="333"/>
        <end position="366"/>
    </location>
</feature>
<dbReference type="PANTHER" id="PTHR10983:SF16">
    <property type="entry name" value="LYSOCARDIOLIPIN ACYLTRANSFERASE 1"/>
    <property type="match status" value="1"/>
</dbReference>
<dbReference type="FunCoup" id="C1E5G5">
    <property type="interactions" value="1220"/>
</dbReference>
<dbReference type="InterPro" id="IPR002123">
    <property type="entry name" value="Plipid/glycerol_acylTrfase"/>
</dbReference>